<dbReference type="SUPFAM" id="SSF49590">
    <property type="entry name" value="PHL pollen allergen"/>
    <property type="match status" value="1"/>
</dbReference>
<evidence type="ECO:0000256" key="2">
    <source>
        <dbReference type="ARBA" id="ARBA00022525"/>
    </source>
</evidence>
<dbReference type="PROSITE" id="PS51257">
    <property type="entry name" value="PROKAR_LIPOPROTEIN"/>
    <property type="match status" value="1"/>
</dbReference>
<proteinExistence type="predicted"/>
<feature type="chain" id="PRO_5020204524" description="Expansin-like CBD domain-containing protein" evidence="3">
    <location>
        <begin position="27"/>
        <end position="118"/>
    </location>
</feature>
<evidence type="ECO:0000313" key="5">
    <source>
        <dbReference type="EMBL" id="TKW09305.1"/>
    </source>
</evidence>
<dbReference type="InterPro" id="IPR036749">
    <property type="entry name" value="Expansin_CBD_sf"/>
</dbReference>
<reference evidence="5" key="1">
    <citation type="submission" date="2019-03" db="EMBL/GenBank/DDBJ databases">
        <title>WGS assembly of Setaria viridis.</title>
        <authorList>
            <person name="Huang P."/>
            <person name="Jenkins J."/>
            <person name="Grimwood J."/>
            <person name="Barry K."/>
            <person name="Healey A."/>
            <person name="Mamidi S."/>
            <person name="Sreedasyam A."/>
            <person name="Shu S."/>
            <person name="Feldman M."/>
            <person name="Wu J."/>
            <person name="Yu Y."/>
            <person name="Chen C."/>
            <person name="Johnson J."/>
            <person name="Rokhsar D."/>
            <person name="Baxter I."/>
            <person name="Schmutz J."/>
            <person name="Brutnell T."/>
            <person name="Kellogg E."/>
        </authorList>
    </citation>
    <scope>NUCLEOTIDE SEQUENCE [LARGE SCALE GENOMIC DNA]</scope>
</reference>
<evidence type="ECO:0000259" key="4">
    <source>
        <dbReference type="PROSITE" id="PS50843"/>
    </source>
</evidence>
<keyword evidence="6" id="KW-1185">Reference proteome</keyword>
<keyword evidence="3" id="KW-0732">Signal</keyword>
<dbReference type="PROSITE" id="PS50843">
    <property type="entry name" value="EXPANSIN_CBD"/>
    <property type="match status" value="1"/>
</dbReference>
<evidence type="ECO:0000256" key="1">
    <source>
        <dbReference type="ARBA" id="ARBA00004613"/>
    </source>
</evidence>
<evidence type="ECO:0000256" key="3">
    <source>
        <dbReference type="SAM" id="SignalP"/>
    </source>
</evidence>
<dbReference type="Gene3D" id="2.60.40.760">
    <property type="entry name" value="Expansin, cellulose-binding-like domain"/>
    <property type="match status" value="1"/>
</dbReference>
<keyword evidence="2" id="KW-0964">Secreted</keyword>
<feature type="signal peptide" evidence="3">
    <location>
        <begin position="1"/>
        <end position="26"/>
    </location>
</feature>
<dbReference type="PANTHER" id="PTHR31692">
    <property type="entry name" value="EXPANSIN-B3"/>
    <property type="match status" value="1"/>
</dbReference>
<sequence>MASRSSILLAAAVLAVLLAVGSCGSALTFKTGPGCSATRLVLIPSTAISEVEVKEKGASDFSELKEGPTGTWTLDSKAPLKGPFSIRFAAKSGGYRVVDDAIPASFKAGSVYKTSLQV</sequence>
<dbReference type="Gramene" id="TKW09305">
    <property type="protein sequence ID" value="TKW09305"/>
    <property type="gene ID" value="SEVIR_6G086040v2"/>
</dbReference>
<dbReference type="AlphaFoldDB" id="A0A4U6U4P4"/>
<feature type="domain" description="Expansin-like CBD" evidence="4">
    <location>
        <begin position="48"/>
        <end position="114"/>
    </location>
</feature>
<evidence type="ECO:0000313" key="6">
    <source>
        <dbReference type="Proteomes" id="UP000298652"/>
    </source>
</evidence>
<organism evidence="5 6">
    <name type="scientific">Setaria viridis</name>
    <name type="common">Green bristlegrass</name>
    <name type="synonym">Setaria italica subsp. viridis</name>
    <dbReference type="NCBI Taxonomy" id="4556"/>
    <lineage>
        <taxon>Eukaryota</taxon>
        <taxon>Viridiplantae</taxon>
        <taxon>Streptophyta</taxon>
        <taxon>Embryophyta</taxon>
        <taxon>Tracheophyta</taxon>
        <taxon>Spermatophyta</taxon>
        <taxon>Magnoliopsida</taxon>
        <taxon>Liliopsida</taxon>
        <taxon>Poales</taxon>
        <taxon>Poaceae</taxon>
        <taxon>PACMAD clade</taxon>
        <taxon>Panicoideae</taxon>
        <taxon>Panicodae</taxon>
        <taxon>Paniceae</taxon>
        <taxon>Cenchrinae</taxon>
        <taxon>Setaria</taxon>
    </lineage>
</organism>
<dbReference type="Proteomes" id="UP000298652">
    <property type="component" value="Chromosome 6"/>
</dbReference>
<dbReference type="PRINTS" id="PR01637">
    <property type="entry name" value="LOLP2ALLERGN"/>
</dbReference>
<comment type="subcellular location">
    <subcellularLocation>
        <location evidence="1">Secreted</location>
    </subcellularLocation>
</comment>
<protein>
    <recommendedName>
        <fullName evidence="4">Expansin-like CBD domain-containing protein</fullName>
    </recommendedName>
</protein>
<dbReference type="EMBL" id="CM016557">
    <property type="protein sequence ID" value="TKW09305.1"/>
    <property type="molecule type" value="Genomic_DNA"/>
</dbReference>
<dbReference type="PANTHER" id="PTHR31692:SF13">
    <property type="entry name" value="OS04G0328900 PROTEIN"/>
    <property type="match status" value="1"/>
</dbReference>
<accession>A0A4U6U4P4</accession>
<name>A0A4U6U4P4_SETVI</name>
<dbReference type="Pfam" id="PF01357">
    <property type="entry name" value="Expansin_C"/>
    <property type="match status" value="1"/>
</dbReference>
<dbReference type="InterPro" id="IPR007117">
    <property type="entry name" value="Expansin_CBD"/>
</dbReference>
<dbReference type="InterPro" id="IPR005453">
    <property type="entry name" value="Allergen_Lolp2"/>
</dbReference>
<gene>
    <name evidence="5" type="ORF">SEVIR_6G086040v2</name>
</gene>
<dbReference type="GO" id="GO:0005576">
    <property type="term" value="C:extracellular region"/>
    <property type="evidence" value="ECO:0007669"/>
    <property type="project" value="UniProtKB-SubCell"/>
</dbReference>